<evidence type="ECO:0000256" key="1">
    <source>
        <dbReference type="ARBA" id="ARBA00005870"/>
    </source>
</evidence>
<evidence type="ECO:0000256" key="5">
    <source>
        <dbReference type="ARBA" id="ARBA00022917"/>
    </source>
</evidence>
<dbReference type="FunFam" id="3.30.70.240:FF:000001">
    <property type="entry name" value="Elongation factor G"/>
    <property type="match status" value="1"/>
</dbReference>
<keyword evidence="8" id="KW-0963">Cytoplasm</keyword>
<gene>
    <name evidence="8" type="primary">fusA</name>
    <name evidence="10" type="ORF">AVDCRST_MAG70-1255</name>
</gene>
<evidence type="ECO:0000256" key="7">
    <source>
        <dbReference type="ARBA" id="ARBA00024731"/>
    </source>
</evidence>
<comment type="function">
    <text evidence="7 8">Catalyzes the GTP-dependent ribosomal translocation step during translation elongation. During this step, the ribosome changes from the pre-translocational (PRE) to the post-translocational (POST) state as the newly formed A-site-bound peptidyl-tRNA and P-site-bound deacylated tRNA move to the P and E sites, respectively. Catalyzes the coordinated movement of the two tRNA molecules, the mRNA and conformational changes in the ribosome.</text>
</comment>
<dbReference type="GO" id="GO:0005737">
    <property type="term" value="C:cytoplasm"/>
    <property type="evidence" value="ECO:0007669"/>
    <property type="project" value="UniProtKB-SubCell"/>
</dbReference>
<dbReference type="PRINTS" id="PR00315">
    <property type="entry name" value="ELONGATNFCT"/>
</dbReference>
<dbReference type="SMART" id="SM00838">
    <property type="entry name" value="EFG_C"/>
    <property type="match status" value="1"/>
</dbReference>
<dbReference type="PROSITE" id="PS51722">
    <property type="entry name" value="G_TR_2"/>
    <property type="match status" value="1"/>
</dbReference>
<dbReference type="Pfam" id="PF14492">
    <property type="entry name" value="EFG_III"/>
    <property type="match status" value="1"/>
</dbReference>
<dbReference type="AlphaFoldDB" id="A0A6J4UQ55"/>
<feature type="binding site" evidence="8">
    <location>
        <begin position="92"/>
        <end position="96"/>
    </location>
    <ligand>
        <name>GTP</name>
        <dbReference type="ChEBI" id="CHEBI:37565"/>
    </ligand>
</feature>
<evidence type="ECO:0000313" key="10">
    <source>
        <dbReference type="EMBL" id="CAA9555555.1"/>
    </source>
</evidence>
<dbReference type="Gene3D" id="3.30.230.10">
    <property type="match status" value="1"/>
</dbReference>
<dbReference type="InterPro" id="IPR020568">
    <property type="entry name" value="Ribosomal_Su5_D2-typ_SF"/>
</dbReference>
<dbReference type="EMBL" id="CADCWH010000198">
    <property type="protein sequence ID" value="CAA9555555.1"/>
    <property type="molecule type" value="Genomic_DNA"/>
</dbReference>
<dbReference type="GO" id="GO:0005525">
    <property type="term" value="F:GTP binding"/>
    <property type="evidence" value="ECO:0007669"/>
    <property type="project" value="UniProtKB-UniRule"/>
</dbReference>
<proteinExistence type="inferred from homology"/>
<reference evidence="10" key="1">
    <citation type="submission" date="2020-02" db="EMBL/GenBank/DDBJ databases">
        <authorList>
            <person name="Meier V. D."/>
        </authorList>
    </citation>
    <scope>NUCLEOTIDE SEQUENCE</scope>
    <source>
        <strain evidence="10">AVDCRST_MAG70</strain>
    </source>
</reference>
<dbReference type="InterPro" id="IPR009000">
    <property type="entry name" value="Transl_B-barrel_sf"/>
</dbReference>
<dbReference type="InterPro" id="IPR005225">
    <property type="entry name" value="Small_GTP-bd"/>
</dbReference>
<dbReference type="PANTHER" id="PTHR43261:SF1">
    <property type="entry name" value="RIBOSOME-RELEASING FACTOR 2, MITOCHONDRIAL"/>
    <property type="match status" value="1"/>
</dbReference>
<dbReference type="NCBIfam" id="TIGR00484">
    <property type="entry name" value="EF-G"/>
    <property type="match status" value="1"/>
</dbReference>
<accession>A0A6J4UQ55</accession>
<dbReference type="InterPro" id="IPR000640">
    <property type="entry name" value="EFG_V-like"/>
</dbReference>
<dbReference type="GO" id="GO:0003924">
    <property type="term" value="F:GTPase activity"/>
    <property type="evidence" value="ECO:0007669"/>
    <property type="project" value="InterPro"/>
</dbReference>
<dbReference type="FunFam" id="3.40.50.300:FF:000029">
    <property type="entry name" value="Elongation factor G"/>
    <property type="match status" value="1"/>
</dbReference>
<evidence type="ECO:0000256" key="6">
    <source>
        <dbReference type="ARBA" id="ARBA00023134"/>
    </source>
</evidence>
<evidence type="ECO:0000256" key="4">
    <source>
        <dbReference type="ARBA" id="ARBA00022768"/>
    </source>
</evidence>
<dbReference type="CDD" id="cd01434">
    <property type="entry name" value="EFG_mtEFG1_IV"/>
    <property type="match status" value="1"/>
</dbReference>
<dbReference type="CDD" id="cd03713">
    <property type="entry name" value="EFG_mtEFG_C"/>
    <property type="match status" value="1"/>
</dbReference>
<dbReference type="NCBIfam" id="NF009381">
    <property type="entry name" value="PRK12740.1-5"/>
    <property type="match status" value="1"/>
</dbReference>
<comment type="subcellular location">
    <subcellularLocation>
        <location evidence="8">Cytoplasm</location>
    </subcellularLocation>
</comment>
<dbReference type="Pfam" id="PF00009">
    <property type="entry name" value="GTP_EFTU"/>
    <property type="match status" value="1"/>
</dbReference>
<keyword evidence="4 8" id="KW-0251">Elongation factor</keyword>
<dbReference type="Pfam" id="PF03764">
    <property type="entry name" value="EFG_IV"/>
    <property type="match status" value="1"/>
</dbReference>
<dbReference type="Gene3D" id="3.30.70.240">
    <property type="match status" value="1"/>
</dbReference>
<dbReference type="PANTHER" id="PTHR43261">
    <property type="entry name" value="TRANSLATION ELONGATION FACTOR G-RELATED"/>
    <property type="match status" value="1"/>
</dbReference>
<dbReference type="GO" id="GO:0032790">
    <property type="term" value="P:ribosome disassembly"/>
    <property type="evidence" value="ECO:0007669"/>
    <property type="project" value="TreeGrafter"/>
</dbReference>
<dbReference type="Pfam" id="PF22042">
    <property type="entry name" value="EF-G_D2"/>
    <property type="match status" value="1"/>
</dbReference>
<dbReference type="SUPFAM" id="SSF52540">
    <property type="entry name" value="P-loop containing nucleoside triphosphate hydrolases"/>
    <property type="match status" value="1"/>
</dbReference>
<dbReference type="CDD" id="cd04088">
    <property type="entry name" value="EFG_mtEFG_II"/>
    <property type="match status" value="1"/>
</dbReference>
<dbReference type="InterPro" id="IPR014721">
    <property type="entry name" value="Ribsml_uS5_D2-typ_fold_subgr"/>
</dbReference>
<dbReference type="HAMAP" id="MF_00054_B">
    <property type="entry name" value="EF_G_EF_2_B"/>
    <property type="match status" value="1"/>
</dbReference>
<dbReference type="SMART" id="SM00889">
    <property type="entry name" value="EFG_IV"/>
    <property type="match status" value="1"/>
</dbReference>
<keyword evidence="5 8" id="KW-0648">Protein biosynthesis</keyword>
<dbReference type="InterPro" id="IPR035649">
    <property type="entry name" value="EFG_V"/>
</dbReference>
<feature type="binding site" evidence="8">
    <location>
        <begin position="146"/>
        <end position="149"/>
    </location>
    <ligand>
        <name>GTP</name>
        <dbReference type="ChEBI" id="CHEBI:37565"/>
    </ligand>
</feature>
<dbReference type="InterPro" id="IPR000795">
    <property type="entry name" value="T_Tr_GTP-bd_dom"/>
</dbReference>
<sequence length="703" mass="76897">MSTSTISKPAMSDVQRVLERTRNIGIIAHIDAGKTTTTERILFYTGRVHRPGEVHEGAATMDWMIQERERGITITSAATTCFWQDHRINIIDTPGHVDFTVEVERSLRVLDGGVVVFDAVAGVEPQSETVWRQADKYGVPRFCFINKMDRTGANFQRTLDMIVDRLKAKPIPVQLPIGAESNFLGVVDLIDREAIIYHDDLGQNIERVAVPANMADEVEAARMALIEAVSENDEGMMERYLDGEEISPAEIRAGLRAATLSSTLVPVLCGSALKNKGVQPMLDAINYYLPSPLDVPPVVAEDARTGDSVTREVDPSAPFSALAFKIATDPHVGKLAFIRVYSGTLESGSYVQNTTKGVRERVGRLLQMHANTREEISEVRAGNICAVIGLKSTFTGDTLSDQAAPVILESIVFPEPVISVSIEPKTRADQDKMGAALVRLAEEDPTFRVRTIEETAQTVIDGMGELHLEVIVDRMMREFRVDANVGRPQVAYKETITVPVKAEGRHVRQSGGKGQYGHCVVEFTPQERGIGYQFEDKTVGASIPREYVPAINAGIQESMATGGQAGFPVVDLKATVVDGSYHDVDSSEMAFKIAGSLALKDAIRRGKSVILEPIMQVESVTPDEFMGDVIGDLNSRRGQIQGMEERAGAQVVSAFVPLATMFGYATDLRSMTQGRAVFSMQFDHYAPLPPNLAEEFVAKANRT</sequence>
<dbReference type="Gene3D" id="3.40.50.300">
    <property type="entry name" value="P-loop containing nucleotide triphosphate hydrolases"/>
    <property type="match status" value="1"/>
</dbReference>
<dbReference type="Gene3D" id="2.40.30.10">
    <property type="entry name" value="Translation factors"/>
    <property type="match status" value="1"/>
</dbReference>
<evidence type="ECO:0000256" key="3">
    <source>
        <dbReference type="ARBA" id="ARBA00022741"/>
    </source>
</evidence>
<comment type="similarity">
    <text evidence="1 8">Belongs to the TRAFAC class translation factor GTPase superfamily. Classic translation factor GTPase family. EF-G/EF-2 subfamily.</text>
</comment>
<name>A0A6J4UQ55_9BACT</name>
<feature type="domain" description="Tr-type G" evidence="9">
    <location>
        <begin position="19"/>
        <end position="293"/>
    </location>
</feature>
<dbReference type="Pfam" id="PF00679">
    <property type="entry name" value="EFG_C"/>
    <property type="match status" value="1"/>
</dbReference>
<dbReference type="FunFam" id="2.40.30.10:FF:000006">
    <property type="entry name" value="Elongation factor G"/>
    <property type="match status" value="1"/>
</dbReference>
<organism evidence="10">
    <name type="scientific">uncultured Thermomicrobiales bacterium</name>
    <dbReference type="NCBI Taxonomy" id="1645740"/>
    <lineage>
        <taxon>Bacteria</taxon>
        <taxon>Pseudomonadati</taxon>
        <taxon>Thermomicrobiota</taxon>
        <taxon>Thermomicrobia</taxon>
        <taxon>Thermomicrobiales</taxon>
        <taxon>environmental samples</taxon>
    </lineage>
</organism>
<dbReference type="InterPro" id="IPR041095">
    <property type="entry name" value="EFG_II"/>
</dbReference>
<dbReference type="PROSITE" id="PS00301">
    <property type="entry name" value="G_TR_1"/>
    <property type="match status" value="1"/>
</dbReference>
<dbReference type="InterPro" id="IPR035647">
    <property type="entry name" value="EFG_III/V"/>
</dbReference>
<dbReference type="FunFam" id="3.30.70.870:FF:000001">
    <property type="entry name" value="Elongation factor G"/>
    <property type="match status" value="1"/>
</dbReference>
<dbReference type="NCBIfam" id="TIGR00231">
    <property type="entry name" value="small_GTP"/>
    <property type="match status" value="1"/>
</dbReference>
<dbReference type="InterPro" id="IPR004540">
    <property type="entry name" value="Transl_elong_EFG/EF2"/>
</dbReference>
<dbReference type="FunFam" id="3.30.230.10:FF:000003">
    <property type="entry name" value="Elongation factor G"/>
    <property type="match status" value="1"/>
</dbReference>
<dbReference type="SUPFAM" id="SSF50447">
    <property type="entry name" value="Translation proteins"/>
    <property type="match status" value="1"/>
</dbReference>
<dbReference type="SUPFAM" id="SSF54211">
    <property type="entry name" value="Ribosomal protein S5 domain 2-like"/>
    <property type="match status" value="1"/>
</dbReference>
<keyword evidence="6 8" id="KW-0342">GTP-binding</keyword>
<dbReference type="InterPro" id="IPR031157">
    <property type="entry name" value="G_TR_CS"/>
</dbReference>
<dbReference type="CDD" id="cd01886">
    <property type="entry name" value="EF-G"/>
    <property type="match status" value="1"/>
</dbReference>
<dbReference type="InterPro" id="IPR053905">
    <property type="entry name" value="EF-G-like_DII"/>
</dbReference>
<dbReference type="InterPro" id="IPR009022">
    <property type="entry name" value="EFG_III"/>
</dbReference>
<dbReference type="NCBIfam" id="NF009379">
    <property type="entry name" value="PRK12740.1-3"/>
    <property type="match status" value="1"/>
</dbReference>
<dbReference type="InterPro" id="IPR027417">
    <property type="entry name" value="P-loop_NTPase"/>
</dbReference>
<dbReference type="InterPro" id="IPR047872">
    <property type="entry name" value="EFG_IV"/>
</dbReference>
<dbReference type="SUPFAM" id="SSF54980">
    <property type="entry name" value="EF-G C-terminal domain-like"/>
    <property type="match status" value="2"/>
</dbReference>
<dbReference type="Gene3D" id="3.30.70.870">
    <property type="entry name" value="Elongation Factor G (Translational Gtpase), domain 3"/>
    <property type="match status" value="1"/>
</dbReference>
<protein>
    <recommendedName>
        <fullName evidence="2 8">Elongation factor G</fullName>
        <shortName evidence="8">EF-G</shortName>
    </recommendedName>
</protein>
<dbReference type="CDD" id="cd16262">
    <property type="entry name" value="EFG_III"/>
    <property type="match status" value="1"/>
</dbReference>
<evidence type="ECO:0000256" key="2">
    <source>
        <dbReference type="ARBA" id="ARBA00017872"/>
    </source>
</evidence>
<dbReference type="GO" id="GO:0003746">
    <property type="term" value="F:translation elongation factor activity"/>
    <property type="evidence" value="ECO:0007669"/>
    <property type="project" value="UniProtKB-UniRule"/>
</dbReference>
<keyword evidence="3 8" id="KW-0547">Nucleotide-binding</keyword>
<feature type="binding site" evidence="8">
    <location>
        <begin position="28"/>
        <end position="35"/>
    </location>
    <ligand>
        <name>GTP</name>
        <dbReference type="ChEBI" id="CHEBI:37565"/>
    </ligand>
</feature>
<evidence type="ECO:0000256" key="8">
    <source>
        <dbReference type="HAMAP-Rule" id="MF_00054"/>
    </source>
</evidence>
<evidence type="ECO:0000259" key="9">
    <source>
        <dbReference type="PROSITE" id="PS51722"/>
    </source>
</evidence>
<dbReference type="InterPro" id="IPR005517">
    <property type="entry name" value="Transl_elong_EFG/EF2_IV"/>
</dbReference>